<feature type="domain" description="Glycosyl transferase family 1" evidence="1">
    <location>
        <begin position="213"/>
        <end position="362"/>
    </location>
</feature>
<gene>
    <name evidence="2" type="ORF">HHA04nite_22220</name>
</gene>
<keyword evidence="2" id="KW-0808">Transferase</keyword>
<name>A0ABQ0U7H7_9GAMM</name>
<accession>A0ABQ0U7H7</accession>
<dbReference type="EMBL" id="BJUS01000026">
    <property type="protein sequence ID" value="GEK73678.1"/>
    <property type="molecule type" value="Genomic_DNA"/>
</dbReference>
<dbReference type="Pfam" id="PF00534">
    <property type="entry name" value="Glycos_transf_1"/>
    <property type="match status" value="1"/>
</dbReference>
<organism evidence="2 3">
    <name type="scientific">Halomonas halophila</name>
    <dbReference type="NCBI Taxonomy" id="29573"/>
    <lineage>
        <taxon>Bacteria</taxon>
        <taxon>Pseudomonadati</taxon>
        <taxon>Pseudomonadota</taxon>
        <taxon>Gammaproteobacteria</taxon>
        <taxon>Oceanospirillales</taxon>
        <taxon>Halomonadaceae</taxon>
        <taxon>Halomonas</taxon>
    </lineage>
</organism>
<proteinExistence type="predicted"/>
<evidence type="ECO:0000259" key="1">
    <source>
        <dbReference type="Pfam" id="PF00534"/>
    </source>
</evidence>
<dbReference type="Proteomes" id="UP000321121">
    <property type="component" value="Unassembled WGS sequence"/>
</dbReference>
<protein>
    <submittedName>
        <fullName evidence="2">Glycosyl transferase</fullName>
    </submittedName>
</protein>
<dbReference type="InterPro" id="IPR001296">
    <property type="entry name" value="Glyco_trans_1"/>
</dbReference>
<dbReference type="PANTHER" id="PTHR12526">
    <property type="entry name" value="GLYCOSYLTRANSFERASE"/>
    <property type="match status" value="1"/>
</dbReference>
<reference evidence="2 3" key="1">
    <citation type="submission" date="2019-07" db="EMBL/GenBank/DDBJ databases">
        <title>Whole genome shotgun sequence of Halomonas halophila NBRC 102604.</title>
        <authorList>
            <person name="Hosoyama A."/>
            <person name="Uohara A."/>
            <person name="Ohji S."/>
            <person name="Ichikawa N."/>
        </authorList>
    </citation>
    <scope>NUCLEOTIDE SEQUENCE [LARGE SCALE GENOMIC DNA]</scope>
    <source>
        <strain evidence="2 3">NBRC 102604</strain>
    </source>
</reference>
<dbReference type="Gene3D" id="3.40.50.2000">
    <property type="entry name" value="Glycogen Phosphorylase B"/>
    <property type="match status" value="2"/>
</dbReference>
<keyword evidence="3" id="KW-1185">Reference proteome</keyword>
<dbReference type="CDD" id="cd03811">
    <property type="entry name" value="GT4_GT28_WabH-like"/>
    <property type="match status" value="1"/>
</dbReference>
<dbReference type="SUPFAM" id="SSF53756">
    <property type="entry name" value="UDP-Glycosyltransferase/glycogen phosphorylase"/>
    <property type="match status" value="1"/>
</dbReference>
<comment type="caution">
    <text evidence="2">The sequence shown here is derived from an EMBL/GenBank/DDBJ whole genome shotgun (WGS) entry which is preliminary data.</text>
</comment>
<evidence type="ECO:0000313" key="3">
    <source>
        <dbReference type="Proteomes" id="UP000321121"/>
    </source>
</evidence>
<sequence length="389" mass="42950">MIVLRRLGTGGIETATMTLANAMAAAGHEVHLLVLKGQPIQQPSPDVIVHCRDIDREQRRSAAGMAWHLLSRLMLSPLIPQSGFIWQGWRCSRAFDAFVTDVEQQYGKLDQILIRGQGAFELLWRVKDPRTWRVVEAVTGRFPENVLGRWLTRCLFKNHRVISVSEGVKANLQAYLDAQGVSIETSHAIHNAVPFEAIRHSASAPPPDEIPGPFLVHVARLVPVKRQCLLLEAFALARQQGLQHRLVIIGDGSERARLENLSQALGIDNAVDFLGHQANPYPWMARADALVLSSRFEGLGIVLIEALALGTPCVATRAPGGINEVLVDEQQQLITDATPEALAAGMHRAVASPIEVQPAWIERFSERRIVSQFLDLIDDRQEPADANHA</sequence>
<dbReference type="GO" id="GO:0016740">
    <property type="term" value="F:transferase activity"/>
    <property type="evidence" value="ECO:0007669"/>
    <property type="project" value="UniProtKB-KW"/>
</dbReference>
<dbReference type="RefSeq" id="WP_146909348.1">
    <property type="nucleotide sequence ID" value="NZ_BJUS01000026.1"/>
</dbReference>
<evidence type="ECO:0000313" key="2">
    <source>
        <dbReference type="EMBL" id="GEK73678.1"/>
    </source>
</evidence>